<evidence type="ECO:0000313" key="1">
    <source>
        <dbReference type="Proteomes" id="UP000887576"/>
    </source>
</evidence>
<name>A0AC34R1T2_9BILA</name>
<organism evidence="1 2">
    <name type="scientific">Panagrolaimus sp. JU765</name>
    <dbReference type="NCBI Taxonomy" id="591449"/>
    <lineage>
        <taxon>Eukaryota</taxon>
        <taxon>Metazoa</taxon>
        <taxon>Ecdysozoa</taxon>
        <taxon>Nematoda</taxon>
        <taxon>Chromadorea</taxon>
        <taxon>Rhabditida</taxon>
        <taxon>Tylenchina</taxon>
        <taxon>Panagrolaimomorpha</taxon>
        <taxon>Panagrolaimoidea</taxon>
        <taxon>Panagrolaimidae</taxon>
        <taxon>Panagrolaimus</taxon>
    </lineage>
</organism>
<protein>
    <submittedName>
        <fullName evidence="2">Ribosomal protein L21</fullName>
    </submittedName>
</protein>
<evidence type="ECO:0000313" key="2">
    <source>
        <dbReference type="WBParaSite" id="JU765_v2.g2766.t1"/>
    </source>
</evidence>
<reference evidence="2" key="1">
    <citation type="submission" date="2022-11" db="UniProtKB">
        <authorList>
            <consortium name="WormBaseParasite"/>
        </authorList>
    </citation>
    <scope>IDENTIFICATION</scope>
</reference>
<accession>A0AC34R1T2</accession>
<dbReference type="Proteomes" id="UP000887576">
    <property type="component" value="Unplaced"/>
</dbReference>
<sequence length="166" mass="18797">MLKKAVQQVVSSCRWSTSASFSTTIKPQLVNVGEKQSKIVENISDSLARKTDNRLFAVVFAHNRQFKVSQNDLIQLHHNSILDIGQKIQLEKVLLVGGKDFTLFGRPLLDPQTVKVFATVVEKTSTSPDLFYYKLSGKKVQRMLWMSHELTALRINEIQVDPEALI</sequence>
<dbReference type="WBParaSite" id="JU765_v2.g2766.t1">
    <property type="protein sequence ID" value="JU765_v2.g2766.t1"/>
    <property type="gene ID" value="JU765_v2.g2766"/>
</dbReference>
<proteinExistence type="predicted"/>